<comment type="caution">
    <text evidence="1">The sequence shown here is derived from an EMBL/GenBank/DDBJ whole genome shotgun (WGS) entry which is preliminary data.</text>
</comment>
<accession>A0ABT3MW94</accession>
<keyword evidence="2" id="KW-1185">Reference proteome</keyword>
<protein>
    <recommendedName>
        <fullName evidence="3">XRE family transcriptional regulator</fullName>
    </recommendedName>
</protein>
<gene>
    <name evidence="1" type="ORF">NX722_13560</name>
</gene>
<evidence type="ECO:0008006" key="3">
    <source>
        <dbReference type="Google" id="ProtNLM"/>
    </source>
</evidence>
<organism evidence="1 2">
    <name type="scientific">Endozoicomonas gorgoniicola</name>
    <dbReference type="NCBI Taxonomy" id="1234144"/>
    <lineage>
        <taxon>Bacteria</taxon>
        <taxon>Pseudomonadati</taxon>
        <taxon>Pseudomonadota</taxon>
        <taxon>Gammaproteobacteria</taxon>
        <taxon>Oceanospirillales</taxon>
        <taxon>Endozoicomonadaceae</taxon>
        <taxon>Endozoicomonas</taxon>
    </lineage>
</organism>
<sequence length="280" mass="32225">MNDFKARLDRVLAGRKLHPWARGLGFSRGAAENMGKGVVPGSEILTVIMRQENVSLTWLATGRGVPFMVHQCKYADDLTDALNRHFSDAWWDINLYTDGTKLFFELELPATYDFKGKTIEYTQREWLTGSLGEQVLACLEGYMQRRFDEFIENRRSWQLVTLPTELMDKLSSGYISPYTLHSETSLAEPLNRKVLDNIRWHEPLRNLFISYQSTDAENLSIPLLRAVLKMVRQLADDETEYLSPEEEAKIAAATYKYAVKKNLKPDDLDPELMQGMMDML</sequence>
<reference evidence="1 2" key="1">
    <citation type="submission" date="2022-10" db="EMBL/GenBank/DDBJ databases">
        <title>High-quality genome sequences of two octocoral-associated bacteria, Endozoicomonas euniceicola EF212 and Endozoicomonas gorgoniicola PS125.</title>
        <authorList>
            <person name="Chiou Y.-J."/>
            <person name="Chen Y.-H."/>
        </authorList>
    </citation>
    <scope>NUCLEOTIDE SEQUENCE [LARGE SCALE GENOMIC DNA]</scope>
    <source>
        <strain evidence="1 2">PS125</strain>
    </source>
</reference>
<dbReference type="EMBL" id="JAPFCC010000001">
    <property type="protein sequence ID" value="MCW7553635.1"/>
    <property type="molecule type" value="Genomic_DNA"/>
</dbReference>
<dbReference type="Proteomes" id="UP001209854">
    <property type="component" value="Unassembled WGS sequence"/>
</dbReference>
<evidence type="ECO:0000313" key="2">
    <source>
        <dbReference type="Proteomes" id="UP001209854"/>
    </source>
</evidence>
<dbReference type="RefSeq" id="WP_262568453.1">
    <property type="nucleotide sequence ID" value="NZ_JAPFCC010000001.1"/>
</dbReference>
<name>A0ABT3MW94_9GAMM</name>
<proteinExistence type="predicted"/>
<evidence type="ECO:0000313" key="1">
    <source>
        <dbReference type="EMBL" id="MCW7553635.1"/>
    </source>
</evidence>